<protein>
    <submittedName>
        <fullName evidence="10">Sugar ABC transporter substrate-binding protein</fullName>
    </submittedName>
</protein>
<keyword evidence="7" id="KW-0564">Palmitate</keyword>
<evidence type="ECO:0000313" key="10">
    <source>
        <dbReference type="EMBL" id="PIP00276.1"/>
    </source>
</evidence>
<keyword evidence="4 9" id="KW-0732">Signal</keyword>
<dbReference type="PANTHER" id="PTHR43649">
    <property type="entry name" value="ARABINOSE-BINDING PROTEIN-RELATED"/>
    <property type="match status" value="1"/>
</dbReference>
<keyword evidence="6" id="KW-0472">Membrane</keyword>
<evidence type="ECO:0000256" key="3">
    <source>
        <dbReference type="ARBA" id="ARBA00022475"/>
    </source>
</evidence>
<evidence type="ECO:0000313" key="11">
    <source>
        <dbReference type="Proteomes" id="UP000231070"/>
    </source>
</evidence>
<reference evidence="10 11" key="1">
    <citation type="submission" date="2017-08" db="EMBL/GenBank/DDBJ databases">
        <title>Pleomorphomonas carboxidotrophicus sp. nov., a new mesophilic hydrogenogenic carboxidotroph.</title>
        <authorList>
            <person name="Esquivel-Elizondo S."/>
            <person name="Krajmalnik-Brown R."/>
            <person name="Maldonado J."/>
        </authorList>
    </citation>
    <scope>NUCLEOTIDE SEQUENCE [LARGE SCALE GENOMIC DNA]</scope>
    <source>
        <strain evidence="10 11">SVCO-16</strain>
    </source>
</reference>
<evidence type="ECO:0000256" key="4">
    <source>
        <dbReference type="ARBA" id="ARBA00022729"/>
    </source>
</evidence>
<evidence type="ECO:0000256" key="7">
    <source>
        <dbReference type="ARBA" id="ARBA00023139"/>
    </source>
</evidence>
<evidence type="ECO:0000256" key="2">
    <source>
        <dbReference type="ARBA" id="ARBA00008520"/>
    </source>
</evidence>
<keyword evidence="3" id="KW-1003">Cell membrane</keyword>
<dbReference type="AlphaFoldDB" id="A0A2G9X002"/>
<dbReference type="Pfam" id="PF01547">
    <property type="entry name" value="SBP_bac_1"/>
    <property type="match status" value="1"/>
</dbReference>
<evidence type="ECO:0000256" key="1">
    <source>
        <dbReference type="ARBA" id="ARBA00004418"/>
    </source>
</evidence>
<feature type="chain" id="PRO_5013654945" evidence="9">
    <location>
        <begin position="30"/>
        <end position="437"/>
    </location>
</feature>
<dbReference type="InterPro" id="IPR050490">
    <property type="entry name" value="Bact_solute-bd_prot1"/>
</dbReference>
<dbReference type="GO" id="GO:0042597">
    <property type="term" value="C:periplasmic space"/>
    <property type="evidence" value="ECO:0007669"/>
    <property type="project" value="UniProtKB-SubCell"/>
</dbReference>
<gene>
    <name evidence="10" type="ORF">CJ014_05960</name>
</gene>
<evidence type="ECO:0000256" key="5">
    <source>
        <dbReference type="ARBA" id="ARBA00022764"/>
    </source>
</evidence>
<evidence type="ECO:0000256" key="8">
    <source>
        <dbReference type="ARBA" id="ARBA00023288"/>
    </source>
</evidence>
<keyword evidence="5" id="KW-0574">Periplasm</keyword>
<proteinExistence type="inferred from homology"/>
<keyword evidence="11" id="KW-1185">Reference proteome</keyword>
<dbReference type="PANTHER" id="PTHR43649:SF33">
    <property type="entry name" value="POLYGALACTURONAN_RHAMNOGALACTURONAN-BINDING PROTEIN YTCQ"/>
    <property type="match status" value="1"/>
</dbReference>
<evidence type="ECO:0000256" key="9">
    <source>
        <dbReference type="SAM" id="SignalP"/>
    </source>
</evidence>
<evidence type="ECO:0000256" key="6">
    <source>
        <dbReference type="ARBA" id="ARBA00023136"/>
    </source>
</evidence>
<feature type="signal peptide" evidence="9">
    <location>
        <begin position="1"/>
        <end position="29"/>
    </location>
</feature>
<comment type="subcellular location">
    <subcellularLocation>
        <location evidence="1">Periplasm</location>
    </subcellularLocation>
</comment>
<dbReference type="InterPro" id="IPR006059">
    <property type="entry name" value="SBP"/>
</dbReference>
<organism evidence="10 11">
    <name type="scientific">Pleomorphomonas carboxyditropha</name>
    <dbReference type="NCBI Taxonomy" id="2023338"/>
    <lineage>
        <taxon>Bacteria</taxon>
        <taxon>Pseudomonadati</taxon>
        <taxon>Pseudomonadota</taxon>
        <taxon>Alphaproteobacteria</taxon>
        <taxon>Hyphomicrobiales</taxon>
        <taxon>Pleomorphomonadaceae</taxon>
        <taxon>Pleomorphomonas</taxon>
    </lineage>
</organism>
<dbReference type="OrthoDB" id="9787283at2"/>
<sequence>MKREETMKLRNVALVTLLAGTAFASSALAAEPLKIWMRYGDNEKAVLEAFTKAFTEKTGIQLDVFLANLDFETRLARAAVGGTLPDVILNDATAMGQMNEMGILKEIDRASIEGGDKLLDVSWDSMRAPDGKYYGVPFSAQAFGLFVRKDWREKLGYPVPKTWDDLYELAKAFTTKDPDGNGKDDTYGYVMALSPTRGYASWFLSDLIWQSGGEFLASKNGGFASSLATPEVERAIGYARKMVCDGYAQPGAITSTTGETTPVFNSGQAGIYRSGPYHIAAFDKEPGKDKFEVISPPAGPAGVAELAEGTSAFITAGTQNEAAAKTFIAFLVSKEGQEIGMGSLSPNAQPIVRLSVNKDVNTGEVYKDPRWETFAQLYATSAHYFPQVPNWQPIRQMTADGFNAILSDCSSDIGAELKTLDETVDQELTRQNVLAND</sequence>
<name>A0A2G9X002_9HYPH</name>
<accession>A0A2G9X002</accession>
<comment type="similarity">
    <text evidence="2">Belongs to the bacterial solute-binding protein 1 family.</text>
</comment>
<dbReference type="EMBL" id="NQVN01000002">
    <property type="protein sequence ID" value="PIP00276.1"/>
    <property type="molecule type" value="Genomic_DNA"/>
</dbReference>
<comment type="caution">
    <text evidence="10">The sequence shown here is derived from an EMBL/GenBank/DDBJ whole genome shotgun (WGS) entry which is preliminary data.</text>
</comment>
<keyword evidence="8" id="KW-0449">Lipoprotein</keyword>
<dbReference type="SUPFAM" id="SSF53850">
    <property type="entry name" value="Periplasmic binding protein-like II"/>
    <property type="match status" value="1"/>
</dbReference>
<dbReference type="CDD" id="cd13585">
    <property type="entry name" value="PBP2_TMBP_like"/>
    <property type="match status" value="1"/>
</dbReference>
<dbReference type="Proteomes" id="UP000231070">
    <property type="component" value="Unassembled WGS sequence"/>
</dbReference>
<dbReference type="Gene3D" id="3.40.190.10">
    <property type="entry name" value="Periplasmic binding protein-like II"/>
    <property type="match status" value="1"/>
</dbReference>